<gene>
    <name evidence="3" type="ORF">LZ519_10075</name>
</gene>
<evidence type="ECO:0000259" key="2">
    <source>
        <dbReference type="PROSITE" id="PS50405"/>
    </source>
</evidence>
<dbReference type="SFLD" id="SFLDG00358">
    <property type="entry name" value="Main_(cytGST)"/>
    <property type="match status" value="1"/>
</dbReference>
<dbReference type="RefSeq" id="WP_249868539.1">
    <property type="nucleotide sequence ID" value="NZ_JAMGBC010000001.1"/>
</dbReference>
<dbReference type="Pfam" id="PF13409">
    <property type="entry name" value="GST_N_2"/>
    <property type="match status" value="1"/>
</dbReference>
<evidence type="ECO:0000313" key="4">
    <source>
        <dbReference type="Proteomes" id="UP001165343"/>
    </source>
</evidence>
<dbReference type="PANTHER" id="PTHR44051:SF8">
    <property type="entry name" value="GLUTATHIONE S-TRANSFERASE GSTA"/>
    <property type="match status" value="1"/>
</dbReference>
<dbReference type="SFLD" id="SFLDS00019">
    <property type="entry name" value="Glutathione_Transferase_(cytos"/>
    <property type="match status" value="1"/>
</dbReference>
<dbReference type="InterPro" id="IPR036282">
    <property type="entry name" value="Glutathione-S-Trfase_C_sf"/>
</dbReference>
<feature type="domain" description="GST C-terminal" evidence="2">
    <location>
        <begin position="93"/>
        <end position="223"/>
    </location>
</feature>
<dbReference type="Pfam" id="PF13410">
    <property type="entry name" value="GST_C_2"/>
    <property type="match status" value="1"/>
</dbReference>
<comment type="caution">
    <text evidence="3">The sequence shown here is derived from an EMBL/GenBank/DDBJ whole genome shotgun (WGS) entry which is preliminary data.</text>
</comment>
<dbReference type="EMBL" id="JAMGBC010000001">
    <property type="protein sequence ID" value="MCL6679656.1"/>
    <property type="molecule type" value="Genomic_DNA"/>
</dbReference>
<dbReference type="PROSITE" id="PS50405">
    <property type="entry name" value="GST_CTER"/>
    <property type="match status" value="1"/>
</dbReference>
<dbReference type="PROSITE" id="PS50404">
    <property type="entry name" value="GST_NTER"/>
    <property type="match status" value="1"/>
</dbReference>
<feature type="domain" description="GST N-terminal" evidence="1">
    <location>
        <begin position="1"/>
        <end position="90"/>
    </location>
</feature>
<proteinExistence type="predicted"/>
<dbReference type="InterPro" id="IPR040079">
    <property type="entry name" value="Glutathione_S-Trfase"/>
</dbReference>
<protein>
    <submittedName>
        <fullName evidence="3">Glutathione S-transferase family protein</fullName>
    </submittedName>
</protein>
<name>A0ABT0RHH1_9SPHN</name>
<dbReference type="Gene3D" id="1.20.1050.10">
    <property type="match status" value="1"/>
</dbReference>
<reference evidence="3" key="1">
    <citation type="submission" date="2022-05" db="EMBL/GenBank/DDBJ databases">
        <authorList>
            <person name="Jo J.-H."/>
            <person name="Im W.-T."/>
        </authorList>
    </citation>
    <scope>NUCLEOTIDE SEQUENCE</scope>
    <source>
        <strain evidence="3">RG327</strain>
    </source>
</reference>
<dbReference type="PANTHER" id="PTHR44051">
    <property type="entry name" value="GLUTATHIONE S-TRANSFERASE-RELATED"/>
    <property type="match status" value="1"/>
</dbReference>
<dbReference type="InterPro" id="IPR004045">
    <property type="entry name" value="Glutathione_S-Trfase_N"/>
</dbReference>
<dbReference type="Proteomes" id="UP001165343">
    <property type="component" value="Unassembled WGS sequence"/>
</dbReference>
<keyword evidence="4" id="KW-1185">Reference proteome</keyword>
<evidence type="ECO:0000313" key="3">
    <source>
        <dbReference type="EMBL" id="MCL6679656.1"/>
    </source>
</evidence>
<accession>A0ABT0RHH1</accession>
<sequence>MAIDPNADIEVTAFRWVPEGAQGLVKDLRVRWALGEAGLDYRVLIGLERPEGYREDQPFEQVPCLKDGTVRIFESGAILQYIGEKSEALLPRDPRERLRAIQWTYAAVSSVEPFVQFRALLNNFWADQEWAEPSKPAFDHLSSLRLGQLSDRLGDKTWLEGERFTIGDLMMVTVLRLAERARLLEPYPNLRDYVARGQARPAFKRALEEQLATFRENEPQGEAA</sequence>
<dbReference type="InterPro" id="IPR010987">
    <property type="entry name" value="Glutathione-S-Trfase_C-like"/>
</dbReference>
<evidence type="ECO:0000259" key="1">
    <source>
        <dbReference type="PROSITE" id="PS50404"/>
    </source>
</evidence>
<dbReference type="SUPFAM" id="SSF47616">
    <property type="entry name" value="GST C-terminal domain-like"/>
    <property type="match status" value="1"/>
</dbReference>
<dbReference type="CDD" id="cd03207">
    <property type="entry name" value="GST_C_8"/>
    <property type="match status" value="1"/>
</dbReference>
<dbReference type="SUPFAM" id="SSF52833">
    <property type="entry name" value="Thioredoxin-like"/>
    <property type="match status" value="1"/>
</dbReference>
<dbReference type="Gene3D" id="3.40.30.10">
    <property type="entry name" value="Glutaredoxin"/>
    <property type="match status" value="1"/>
</dbReference>
<dbReference type="InterPro" id="IPR036249">
    <property type="entry name" value="Thioredoxin-like_sf"/>
</dbReference>
<organism evidence="3 4">
    <name type="scientific">Sphingomonas anseongensis</name>
    <dbReference type="NCBI Taxonomy" id="2908207"/>
    <lineage>
        <taxon>Bacteria</taxon>
        <taxon>Pseudomonadati</taxon>
        <taxon>Pseudomonadota</taxon>
        <taxon>Alphaproteobacteria</taxon>
        <taxon>Sphingomonadales</taxon>
        <taxon>Sphingomonadaceae</taxon>
        <taxon>Sphingomonas</taxon>
    </lineage>
</organism>